<protein>
    <submittedName>
        <fullName evidence="1">Protein containing prepilin-type cleavage/methylation, N-terminal domain</fullName>
    </submittedName>
</protein>
<reference evidence="1 2" key="1">
    <citation type="journal article" date="2012" name="Proc. Natl. Acad. Sci. U.S.A.">
        <title>Genome and physiology of a model Epsilonproteobacterium responsible for sulfide detoxification in marine oxygen depletion zones.</title>
        <authorList>
            <person name="Grote J."/>
            <person name="Schott T."/>
            <person name="Bruckner C.G."/>
            <person name="Glockner F.O."/>
            <person name="Jost G."/>
            <person name="Teeling H."/>
            <person name="Labrenz M."/>
            <person name="Jurgens K."/>
        </authorList>
    </citation>
    <scope>NUCLEOTIDE SEQUENCE [LARGE SCALE GENOMIC DNA]</scope>
    <source>
        <strain evidence="1 2">GD1</strain>
    </source>
</reference>
<dbReference type="AlphaFoldDB" id="B6BM20"/>
<evidence type="ECO:0000313" key="1">
    <source>
        <dbReference type="EMBL" id="EHP29405.1"/>
    </source>
</evidence>
<dbReference type="NCBIfam" id="TIGR02532">
    <property type="entry name" value="IV_pilin_GFxxxE"/>
    <property type="match status" value="1"/>
</dbReference>
<comment type="caution">
    <text evidence="1">The sequence shown here is derived from an EMBL/GenBank/DDBJ whole genome shotgun (WGS) entry which is preliminary data.</text>
</comment>
<proteinExistence type="predicted"/>
<evidence type="ECO:0000313" key="2">
    <source>
        <dbReference type="Proteomes" id="UP000006431"/>
    </source>
</evidence>
<dbReference type="Pfam" id="PF07963">
    <property type="entry name" value="N_methyl"/>
    <property type="match status" value="1"/>
</dbReference>
<dbReference type="PATRIC" id="fig|929558.5.peg.876"/>
<dbReference type="HOGENOM" id="CLU_142725_0_0_7"/>
<organism evidence="1 2">
    <name type="scientific">Sulfurimonas gotlandica (strain DSM 19862 / JCM 16533 / GD1)</name>
    <dbReference type="NCBI Taxonomy" id="929558"/>
    <lineage>
        <taxon>Bacteria</taxon>
        <taxon>Pseudomonadati</taxon>
        <taxon>Campylobacterota</taxon>
        <taxon>Epsilonproteobacteria</taxon>
        <taxon>Campylobacterales</taxon>
        <taxon>Sulfurimonadaceae</taxon>
        <taxon>Sulfurimonas</taxon>
    </lineage>
</organism>
<keyword evidence="2" id="KW-1185">Reference proteome</keyword>
<dbReference type="Gene3D" id="3.30.700.10">
    <property type="entry name" value="Glycoprotein, Type 4 Pilin"/>
    <property type="match status" value="1"/>
</dbReference>
<gene>
    <name evidence="1" type="ORF">SMGD1_0878</name>
</gene>
<dbReference type="InterPro" id="IPR045584">
    <property type="entry name" value="Pilin-like"/>
</dbReference>
<dbReference type="SUPFAM" id="SSF54523">
    <property type="entry name" value="Pili subunits"/>
    <property type="match status" value="1"/>
</dbReference>
<accession>B6BM20</accession>
<dbReference type="EMBL" id="AFRZ01000001">
    <property type="protein sequence ID" value="EHP29405.1"/>
    <property type="molecule type" value="Genomic_DNA"/>
</dbReference>
<dbReference type="Proteomes" id="UP000006431">
    <property type="component" value="Unassembled WGS sequence"/>
</dbReference>
<accession>H1FXH3</accession>
<dbReference type="STRING" id="929558.SMGD1_0878"/>
<sequence>MQKSKNAFTMIEMVFVIVILGILAAIAIPRFAATRTDAEIAKGRSDIASIRSAIVSERQTQLIRGVSTYMPRLSTGVAGDNLFTGSDANRTLLMYGVSAGDWAQGIVNAGTTDTYTITINGVTLTFTYTVANGRFTCSTTAGSAAQNALCENLIN</sequence>
<dbReference type="RefSeq" id="WP_008338766.1">
    <property type="nucleotide sequence ID" value="NZ_AFRZ01000001.1"/>
</dbReference>
<dbReference type="OrthoDB" id="5349145at2"/>
<name>B6BM20_SULGG</name>
<dbReference type="eggNOG" id="COG2165">
    <property type="taxonomic scope" value="Bacteria"/>
</dbReference>
<dbReference type="InterPro" id="IPR012902">
    <property type="entry name" value="N_methyl_site"/>
</dbReference>